<dbReference type="InterPro" id="IPR025668">
    <property type="entry name" value="Tnp_DDE_dom"/>
</dbReference>
<protein>
    <submittedName>
        <fullName evidence="2">Transposase</fullName>
    </submittedName>
</protein>
<dbReference type="RefSeq" id="WP_385877474.1">
    <property type="nucleotide sequence ID" value="NZ_JBHLXE010000100.1"/>
</dbReference>
<dbReference type="Pfam" id="PF13612">
    <property type="entry name" value="DDE_Tnp_1_3"/>
    <property type="match status" value="1"/>
</dbReference>
<sequence length="62" mass="7330">MEKLNSYRYLFHIISEVPIAVCHNKRTINCKRFKEEAARGYCASKEQYYYGFKGYLVANQEG</sequence>
<dbReference type="EMBL" id="JBHLXE010000100">
    <property type="protein sequence ID" value="MFC0180363.1"/>
    <property type="molecule type" value="Genomic_DNA"/>
</dbReference>
<feature type="domain" description="Transposase DDE" evidence="1">
    <location>
        <begin position="13"/>
        <end position="62"/>
    </location>
</feature>
<evidence type="ECO:0000313" key="2">
    <source>
        <dbReference type="EMBL" id="MFC0180363.1"/>
    </source>
</evidence>
<evidence type="ECO:0000259" key="1">
    <source>
        <dbReference type="Pfam" id="PF13612"/>
    </source>
</evidence>
<gene>
    <name evidence="2" type="ORF">ACFFIT_09770</name>
</gene>
<organism evidence="2 3">
    <name type="scientific">Thorsellia kenyensis</name>
    <dbReference type="NCBI Taxonomy" id="1549888"/>
    <lineage>
        <taxon>Bacteria</taxon>
        <taxon>Pseudomonadati</taxon>
        <taxon>Pseudomonadota</taxon>
        <taxon>Gammaproteobacteria</taxon>
        <taxon>Enterobacterales</taxon>
        <taxon>Thorselliaceae</taxon>
        <taxon>Thorsellia</taxon>
    </lineage>
</organism>
<comment type="caution">
    <text evidence="2">The sequence shown here is derived from an EMBL/GenBank/DDBJ whole genome shotgun (WGS) entry which is preliminary data.</text>
</comment>
<accession>A0ABV6CBK2</accession>
<name>A0ABV6CBK2_9GAMM</name>
<evidence type="ECO:0000313" key="3">
    <source>
        <dbReference type="Proteomes" id="UP001589758"/>
    </source>
</evidence>
<keyword evidence="3" id="KW-1185">Reference proteome</keyword>
<dbReference type="Proteomes" id="UP001589758">
    <property type="component" value="Unassembled WGS sequence"/>
</dbReference>
<reference evidence="2 3" key="1">
    <citation type="submission" date="2024-09" db="EMBL/GenBank/DDBJ databases">
        <authorList>
            <person name="Sun Q."/>
            <person name="Mori K."/>
        </authorList>
    </citation>
    <scope>NUCLEOTIDE SEQUENCE [LARGE SCALE GENOMIC DNA]</scope>
    <source>
        <strain evidence="2 3">CCM 8545</strain>
    </source>
</reference>
<proteinExistence type="predicted"/>